<dbReference type="EMBL" id="CP002582">
    <property type="protein sequence ID" value="ADZ82690.1"/>
    <property type="molecule type" value="Genomic_DNA"/>
</dbReference>
<evidence type="ECO:0000313" key="2">
    <source>
        <dbReference type="Proteomes" id="UP000008467"/>
    </source>
</evidence>
<dbReference type="RefSeq" id="WP_013655991.1">
    <property type="nucleotide sequence ID" value="NC_015275.1"/>
</dbReference>
<dbReference type="AlphaFoldDB" id="F2JQU5"/>
<gene>
    <name evidence="1" type="ordered locus">Clole_0958</name>
</gene>
<evidence type="ECO:0000313" key="1">
    <source>
        <dbReference type="EMBL" id="ADZ82690.1"/>
    </source>
</evidence>
<dbReference type="HOGENOM" id="CLU_2664385_0_0_9"/>
<dbReference type="Proteomes" id="UP000008467">
    <property type="component" value="Chromosome"/>
</dbReference>
<organism evidence="1 2">
    <name type="scientific">Cellulosilyticum lentocellum (strain ATCC 49066 / DSM 5427 / NCIMB 11756 / RHM5)</name>
    <name type="common">Clostridium lentocellum</name>
    <dbReference type="NCBI Taxonomy" id="642492"/>
    <lineage>
        <taxon>Bacteria</taxon>
        <taxon>Bacillati</taxon>
        <taxon>Bacillota</taxon>
        <taxon>Clostridia</taxon>
        <taxon>Lachnospirales</taxon>
        <taxon>Cellulosilyticaceae</taxon>
        <taxon>Cellulosilyticum</taxon>
    </lineage>
</organism>
<proteinExistence type="predicted"/>
<protein>
    <submittedName>
        <fullName evidence="1">Uncharacterized protein</fullName>
    </submittedName>
</protein>
<accession>F2JQU5</accession>
<keyword evidence="2" id="KW-1185">Reference proteome</keyword>
<dbReference type="STRING" id="642492.Clole_0958"/>
<sequence>MNKDRLIVWIVEEIVDDMENQDAAKELLEKDEVNDFLDDISQKIGDALSEIENIQGIDVIDECKEKLNEVIKMLY</sequence>
<reference evidence="1 2" key="1">
    <citation type="journal article" date="2011" name="J. Bacteriol.">
        <title>Complete genome sequence of the cellulose-degrading bacterium Cellulosilyticum lentocellum.</title>
        <authorList>
            <consortium name="US DOE Joint Genome Institute"/>
            <person name="Miller D.A."/>
            <person name="Suen G."/>
            <person name="Bruce D."/>
            <person name="Copeland A."/>
            <person name="Cheng J.F."/>
            <person name="Detter C."/>
            <person name="Goodwin L.A."/>
            <person name="Han C.S."/>
            <person name="Hauser L.J."/>
            <person name="Land M.L."/>
            <person name="Lapidus A."/>
            <person name="Lucas S."/>
            <person name="Meincke L."/>
            <person name="Pitluck S."/>
            <person name="Tapia R."/>
            <person name="Teshima H."/>
            <person name="Woyke T."/>
            <person name="Fox B.G."/>
            <person name="Angert E.R."/>
            <person name="Currie C.R."/>
        </authorList>
    </citation>
    <scope>NUCLEOTIDE SEQUENCE [LARGE SCALE GENOMIC DNA]</scope>
    <source>
        <strain evidence="2">ATCC 49066 / DSM 5427 / NCIMB 11756 / RHM5</strain>
    </source>
</reference>
<dbReference type="KEGG" id="cle:Clole_0958"/>
<name>F2JQU5_CELLD</name>